<dbReference type="eggNOG" id="COG2189">
    <property type="taxonomic scope" value="Bacteria"/>
</dbReference>
<keyword evidence="2" id="KW-1185">Reference proteome</keyword>
<gene>
    <name evidence="1" type="ORF">BACCOPRO_00652</name>
</gene>
<evidence type="ECO:0000313" key="1">
    <source>
        <dbReference type="EMBL" id="EEF75169.1"/>
    </source>
</evidence>
<dbReference type="HOGENOM" id="CLU_1931882_0_0_10"/>
<dbReference type="EMBL" id="ACBW01000044">
    <property type="protein sequence ID" value="EEF75169.1"/>
    <property type="molecule type" value="Genomic_DNA"/>
</dbReference>
<sequence length="130" mass="15348">KENLYTEQNTFGGQKTYKNVFRYFDDGKKQMLIIYREEAIDELVDIIYDMDISQPIKVYVFSPSEDPWKGSFDDVSDKVELCALPQAIYNTYRRILPKKKDAVVFPEEDVLATTEKEEEQFNGMLNFEYD</sequence>
<name>S0F502_9BACT</name>
<feature type="non-terminal residue" evidence="1">
    <location>
        <position position="1"/>
    </location>
</feature>
<evidence type="ECO:0000313" key="2">
    <source>
        <dbReference type="Proteomes" id="UP000014073"/>
    </source>
</evidence>
<protein>
    <submittedName>
        <fullName evidence="1">Uncharacterized protein</fullName>
    </submittedName>
</protein>
<dbReference type="AlphaFoldDB" id="S0F502"/>
<reference evidence="1 2" key="1">
    <citation type="submission" date="2008-12" db="EMBL/GenBank/DDBJ databases">
        <authorList>
            <person name="Fulton L."/>
            <person name="Clifton S."/>
            <person name="Fulton B."/>
            <person name="Xu J."/>
            <person name="Minx P."/>
            <person name="Pepin K.H."/>
            <person name="Johnson M."/>
            <person name="Bhonagiri V."/>
            <person name="Nash W.E."/>
            <person name="Mardis E.R."/>
            <person name="Wilson R.K."/>
        </authorList>
    </citation>
    <scope>NUCLEOTIDE SEQUENCE [LARGE SCALE GENOMIC DNA]</scope>
    <source>
        <strain evidence="1 2">DSM 18228</strain>
    </source>
</reference>
<dbReference type="Proteomes" id="UP000014073">
    <property type="component" value="Unassembled WGS sequence"/>
</dbReference>
<accession>S0F502</accession>
<proteinExistence type="predicted"/>
<organism evidence="1 2">
    <name type="scientific">Phocaeicola coprophilus DSM 18228 = JCM 13818</name>
    <dbReference type="NCBI Taxonomy" id="547042"/>
    <lineage>
        <taxon>Bacteria</taxon>
        <taxon>Pseudomonadati</taxon>
        <taxon>Bacteroidota</taxon>
        <taxon>Bacteroidia</taxon>
        <taxon>Bacteroidales</taxon>
        <taxon>Bacteroidaceae</taxon>
        <taxon>Phocaeicola</taxon>
    </lineage>
</organism>
<dbReference type="STRING" id="547042.BACCOPRO_00652"/>
<comment type="caution">
    <text evidence="1">The sequence shown here is derived from an EMBL/GenBank/DDBJ whole genome shotgun (WGS) entry which is preliminary data.</text>
</comment>